<evidence type="ECO:0000313" key="2">
    <source>
        <dbReference type="EMBL" id="RYJ13136.1"/>
    </source>
</evidence>
<gene>
    <name evidence="2" type="ORF">ELS19_03550</name>
</gene>
<dbReference type="OMA" id="WRFVFAS"/>
<organism evidence="2 3">
    <name type="scientific">Halogeometricum borinquense</name>
    <dbReference type="NCBI Taxonomy" id="60847"/>
    <lineage>
        <taxon>Archaea</taxon>
        <taxon>Methanobacteriati</taxon>
        <taxon>Methanobacteriota</taxon>
        <taxon>Stenosarchaea group</taxon>
        <taxon>Halobacteria</taxon>
        <taxon>Halobacteriales</taxon>
        <taxon>Haloferacaceae</taxon>
        <taxon>Halogeometricum</taxon>
    </lineage>
</organism>
<sequence length="200" mass="22540">MTDMPTTGRYTPDVPIPDGWEQTSSETETMFNAMVVTVRAHTTVLEDTRLRETIRDRTGMDGTWRFFFASRLRFRPKTGMSRTLSRYVTERANDGFVSQLRERGFHDVETTDSRRFAVGKSEADLTQYRAHVVMTTDAERSVDVTAEGCLAVWPTDGGFLLAGGAYPLTVESGVLDGTVETFLAPETHREELLEMIRSVE</sequence>
<dbReference type="Proteomes" id="UP000294028">
    <property type="component" value="Unassembled WGS sequence"/>
</dbReference>
<comment type="caution">
    <text evidence="2">The sequence shown here is derived from an EMBL/GenBank/DDBJ whole genome shotgun (WGS) entry which is preliminary data.</text>
</comment>
<accession>A0A482TAA8</accession>
<evidence type="ECO:0000256" key="1">
    <source>
        <dbReference type="SAM" id="MobiDB-lite"/>
    </source>
</evidence>
<dbReference type="AlphaFoldDB" id="A0A482TAA8"/>
<dbReference type="EMBL" id="RZHH01000002">
    <property type="protein sequence ID" value="RYJ13136.1"/>
    <property type="molecule type" value="Genomic_DNA"/>
</dbReference>
<feature type="region of interest" description="Disordered" evidence="1">
    <location>
        <begin position="1"/>
        <end position="22"/>
    </location>
</feature>
<protein>
    <submittedName>
        <fullName evidence="2">Uncharacterized protein</fullName>
    </submittedName>
</protein>
<reference evidence="2 3" key="1">
    <citation type="submission" date="2018-12" db="EMBL/GenBank/DDBJ databases">
        <title>Genome analysis provides insights into bioremediation potentialities of Halogeometricum borinquense strain N11.</title>
        <authorList>
            <person name="Najjari A."/>
            <person name="Youssef N."/>
            <person name="Fhoula I."/>
            <person name="Ben Dhia O."/>
            <person name="Mahjoubi M."/>
            <person name="Ouzari H.I."/>
            <person name="Cherif A."/>
        </authorList>
    </citation>
    <scope>NUCLEOTIDE SEQUENCE [LARGE SCALE GENOMIC DNA]</scope>
    <source>
        <strain evidence="2 3">N11</strain>
    </source>
</reference>
<proteinExistence type="predicted"/>
<evidence type="ECO:0000313" key="3">
    <source>
        <dbReference type="Proteomes" id="UP000294028"/>
    </source>
</evidence>
<dbReference type="Pfam" id="PF20127">
    <property type="entry name" value="DUF6517"/>
    <property type="match status" value="1"/>
</dbReference>
<name>A0A482TAA8_9EURY</name>
<dbReference type="InterPro" id="IPR045396">
    <property type="entry name" value="DUF6517"/>
</dbReference>